<gene>
    <name evidence="1" type="ORF">JBS370_LOCUS38972</name>
</gene>
<proteinExistence type="predicted"/>
<accession>A0A820F4I3</accession>
<evidence type="ECO:0000313" key="1">
    <source>
        <dbReference type="EMBL" id="CAF4258109.1"/>
    </source>
</evidence>
<name>A0A820F4I3_9BILA</name>
<dbReference type="AlphaFoldDB" id="A0A820F4I3"/>
<protein>
    <submittedName>
        <fullName evidence="1">Uncharacterized protein</fullName>
    </submittedName>
</protein>
<evidence type="ECO:0000313" key="2">
    <source>
        <dbReference type="Proteomes" id="UP000663836"/>
    </source>
</evidence>
<dbReference type="Proteomes" id="UP000663836">
    <property type="component" value="Unassembled WGS sequence"/>
</dbReference>
<sequence>GSSCNLGSHLPFVDFDCETFMNSTQRILNFQIISII</sequence>
<reference evidence="1" key="1">
    <citation type="submission" date="2021-02" db="EMBL/GenBank/DDBJ databases">
        <authorList>
            <person name="Nowell W R."/>
        </authorList>
    </citation>
    <scope>NUCLEOTIDE SEQUENCE</scope>
</reference>
<comment type="caution">
    <text evidence="1">The sequence shown here is derived from an EMBL/GenBank/DDBJ whole genome shotgun (WGS) entry which is preliminary data.</text>
</comment>
<dbReference type="EMBL" id="CAJOBD010024062">
    <property type="protein sequence ID" value="CAF4258109.1"/>
    <property type="molecule type" value="Genomic_DNA"/>
</dbReference>
<feature type="non-terminal residue" evidence="1">
    <location>
        <position position="1"/>
    </location>
</feature>
<organism evidence="1 2">
    <name type="scientific">Rotaria sordida</name>
    <dbReference type="NCBI Taxonomy" id="392033"/>
    <lineage>
        <taxon>Eukaryota</taxon>
        <taxon>Metazoa</taxon>
        <taxon>Spiralia</taxon>
        <taxon>Gnathifera</taxon>
        <taxon>Rotifera</taxon>
        <taxon>Eurotatoria</taxon>
        <taxon>Bdelloidea</taxon>
        <taxon>Philodinida</taxon>
        <taxon>Philodinidae</taxon>
        <taxon>Rotaria</taxon>
    </lineage>
</organism>